<evidence type="ECO:0000313" key="6">
    <source>
        <dbReference type="EMBL" id="PXF43587.1"/>
    </source>
</evidence>
<dbReference type="GO" id="GO:0071013">
    <property type="term" value="C:catalytic step 2 spliceosome"/>
    <property type="evidence" value="ECO:0007669"/>
    <property type="project" value="TreeGrafter"/>
</dbReference>
<dbReference type="InterPro" id="IPR044666">
    <property type="entry name" value="Cyclophilin_A-like"/>
</dbReference>
<comment type="function">
    <text evidence="4">PPIases accelerate the folding of proteins. It catalyzes the cis-trans isomerization of proline imidic peptide bonds in oligopeptides.</text>
</comment>
<keyword evidence="7" id="KW-1185">Reference proteome</keyword>
<dbReference type="EMBL" id="NBIV01000119">
    <property type="protein sequence ID" value="PXF43587.1"/>
    <property type="molecule type" value="Genomic_DNA"/>
</dbReference>
<evidence type="ECO:0000256" key="4">
    <source>
        <dbReference type="RuleBase" id="RU363019"/>
    </source>
</evidence>
<dbReference type="SUPFAM" id="SSF50891">
    <property type="entry name" value="Cyclophilin-like"/>
    <property type="match status" value="1"/>
</dbReference>
<keyword evidence="2 4" id="KW-0697">Rotamase</keyword>
<accession>A0A2V3INE6</accession>
<organism evidence="6 7">
    <name type="scientific">Gracilariopsis chorda</name>
    <dbReference type="NCBI Taxonomy" id="448386"/>
    <lineage>
        <taxon>Eukaryota</taxon>
        <taxon>Rhodophyta</taxon>
        <taxon>Florideophyceae</taxon>
        <taxon>Rhodymeniophycidae</taxon>
        <taxon>Gracilariales</taxon>
        <taxon>Gracilariaceae</taxon>
        <taxon>Gracilariopsis</taxon>
    </lineage>
</organism>
<dbReference type="GO" id="GO:0003755">
    <property type="term" value="F:peptidyl-prolyl cis-trans isomerase activity"/>
    <property type="evidence" value="ECO:0007669"/>
    <property type="project" value="UniProtKB-UniRule"/>
</dbReference>
<dbReference type="EC" id="5.2.1.8" evidence="4"/>
<comment type="caution">
    <text evidence="6">The sequence shown here is derived from an EMBL/GenBank/DDBJ whole genome shotgun (WGS) entry which is preliminary data.</text>
</comment>
<evidence type="ECO:0000256" key="2">
    <source>
        <dbReference type="ARBA" id="ARBA00023110"/>
    </source>
</evidence>
<feature type="domain" description="PPIase cyclophilin-type" evidence="5">
    <location>
        <begin position="10"/>
        <end position="155"/>
    </location>
</feature>
<evidence type="ECO:0000256" key="1">
    <source>
        <dbReference type="ARBA" id="ARBA00000971"/>
    </source>
</evidence>
<dbReference type="PANTHER" id="PTHR45625">
    <property type="entry name" value="PEPTIDYL-PROLYL CIS-TRANS ISOMERASE-RELATED"/>
    <property type="match status" value="1"/>
</dbReference>
<dbReference type="PIRSF" id="PIRSF001467">
    <property type="entry name" value="Peptidylpro_ismrse"/>
    <property type="match status" value="1"/>
</dbReference>
<comment type="catalytic activity">
    <reaction evidence="1 4">
        <text>[protein]-peptidylproline (omega=180) = [protein]-peptidylproline (omega=0)</text>
        <dbReference type="Rhea" id="RHEA:16237"/>
        <dbReference type="Rhea" id="RHEA-COMP:10747"/>
        <dbReference type="Rhea" id="RHEA-COMP:10748"/>
        <dbReference type="ChEBI" id="CHEBI:83833"/>
        <dbReference type="ChEBI" id="CHEBI:83834"/>
        <dbReference type="EC" id="5.2.1.8"/>
    </reaction>
</comment>
<dbReference type="STRING" id="448386.A0A2V3INE6"/>
<dbReference type="InterPro" id="IPR002130">
    <property type="entry name" value="Cyclophilin-type_PPIase_dom"/>
</dbReference>
<comment type="similarity">
    <text evidence="4">Belongs to the cyclophilin-type PPIase family.</text>
</comment>
<dbReference type="Pfam" id="PF00160">
    <property type="entry name" value="Pro_isomerase"/>
    <property type="match status" value="1"/>
</dbReference>
<dbReference type="OrthoDB" id="271386at2759"/>
<keyword evidence="3 4" id="KW-0413">Isomerase</keyword>
<evidence type="ECO:0000256" key="3">
    <source>
        <dbReference type="ARBA" id="ARBA00023235"/>
    </source>
</evidence>
<dbReference type="InterPro" id="IPR029000">
    <property type="entry name" value="Cyclophilin-like_dom_sf"/>
</dbReference>
<reference evidence="6 7" key="1">
    <citation type="journal article" date="2018" name="Mol. Biol. Evol.">
        <title>Analysis of the draft genome of the red seaweed Gracilariopsis chorda provides insights into genome size evolution in Rhodophyta.</title>
        <authorList>
            <person name="Lee J."/>
            <person name="Yang E.C."/>
            <person name="Graf L."/>
            <person name="Yang J.H."/>
            <person name="Qiu H."/>
            <person name="Zel Zion U."/>
            <person name="Chan C.X."/>
            <person name="Stephens T.G."/>
            <person name="Weber A.P.M."/>
            <person name="Boo G.H."/>
            <person name="Boo S.M."/>
            <person name="Kim K.M."/>
            <person name="Shin Y."/>
            <person name="Jung M."/>
            <person name="Lee S.J."/>
            <person name="Yim H.S."/>
            <person name="Lee J.H."/>
            <person name="Bhattacharya D."/>
            <person name="Yoon H.S."/>
        </authorList>
    </citation>
    <scope>NUCLEOTIDE SEQUENCE [LARGE SCALE GENOMIC DNA]</scope>
    <source>
        <strain evidence="6 7">SKKU-2015</strain>
        <tissue evidence="6">Whole body</tissue>
    </source>
</reference>
<gene>
    <name evidence="6" type="ORF">BWQ96_06699</name>
</gene>
<protein>
    <recommendedName>
        <fullName evidence="4">Peptidyl-prolyl cis-trans isomerase</fullName>
        <shortName evidence="4">PPIase</shortName>
        <ecNumber evidence="4">5.2.1.8</ecNumber>
    </recommendedName>
</protein>
<dbReference type="AlphaFoldDB" id="A0A2V3INE6"/>
<proteinExistence type="inferred from homology"/>
<dbReference type="PANTHER" id="PTHR45625:SF2">
    <property type="entry name" value="PEPTIDYL-PROLYL CIS-TRANS ISOMERASE-LIKE 3"/>
    <property type="match status" value="1"/>
</dbReference>
<dbReference type="CDD" id="cd00317">
    <property type="entry name" value="cyclophilin"/>
    <property type="match status" value="1"/>
</dbReference>
<sequence>MSVTLHTTKGDIKIELYCAHVPRSAANFLALCASHQFAAMPFHRVIPSFIIQAGDPSGSGTLSRAAFAKRLPDEIHPQLTFDKPGVVAYANSGRPSNKGVGSQFFITLAPASHLDATCTIVGHVIHGMSVVRHISSVPCERNTPIQPVVVQSLTIHANPFADGSIAYRTN</sequence>
<evidence type="ECO:0000313" key="7">
    <source>
        <dbReference type="Proteomes" id="UP000247409"/>
    </source>
</evidence>
<dbReference type="Gene3D" id="2.40.100.10">
    <property type="entry name" value="Cyclophilin-like"/>
    <property type="match status" value="1"/>
</dbReference>
<dbReference type="InterPro" id="IPR024936">
    <property type="entry name" value="Cyclophilin-type_PPIase"/>
</dbReference>
<dbReference type="PRINTS" id="PR00153">
    <property type="entry name" value="CSAPPISMRASE"/>
</dbReference>
<name>A0A2V3INE6_9FLOR</name>
<dbReference type="Proteomes" id="UP000247409">
    <property type="component" value="Unassembled WGS sequence"/>
</dbReference>
<evidence type="ECO:0000259" key="5">
    <source>
        <dbReference type="PROSITE" id="PS50072"/>
    </source>
</evidence>
<dbReference type="PROSITE" id="PS50072">
    <property type="entry name" value="CSA_PPIASE_2"/>
    <property type="match status" value="1"/>
</dbReference>